<dbReference type="Gene3D" id="2.60.40.1480">
    <property type="entry name" value="Coatomer, gamma subunit, appendage domain"/>
    <property type="match status" value="1"/>
</dbReference>
<dbReference type="InterPro" id="IPR032154">
    <property type="entry name" value="Coatomer_g_Cpla"/>
</dbReference>
<dbReference type="WBParaSite" id="PSU_v2.g18157.t1">
    <property type="protein sequence ID" value="PSU_v2.g18157.t1"/>
    <property type="gene ID" value="PSU_v2.g18157"/>
</dbReference>
<keyword evidence="3" id="KW-1185">Reference proteome</keyword>
<sequence length="182" mass="19882">MIPLPQLPYSQLGTTYAILKDESLTATFGATLKFKVVDVDPTTGEPESDEFYDDSYVLEEVEIQLGDHIQGLIKANFSSAWETAGEENEVEETYSLSTYDGLQDAVQGLLKFLSMSPCEHSEKVAEGKSSHTLLLSGKFRSGQDVVAKVRLALDPSDNSVTMNIIVRGEDKDISEVIANAIS</sequence>
<dbReference type="SUPFAM" id="SSF49348">
    <property type="entry name" value="Clathrin adaptor appendage domain"/>
    <property type="match status" value="1"/>
</dbReference>
<dbReference type="AlphaFoldDB" id="A0A914YH92"/>
<dbReference type="InterPro" id="IPR013040">
    <property type="entry name" value="Coatomer_gsu_app_Ig-like_dom"/>
</dbReference>
<dbReference type="GO" id="GO:0005198">
    <property type="term" value="F:structural molecule activity"/>
    <property type="evidence" value="ECO:0007669"/>
    <property type="project" value="InterPro"/>
</dbReference>
<dbReference type="InterPro" id="IPR013041">
    <property type="entry name" value="Clathrin_app_Ig-like_sf"/>
</dbReference>
<dbReference type="InterPro" id="IPR037067">
    <property type="entry name" value="Coatomer_gsu_app_sf"/>
</dbReference>
<dbReference type="GO" id="GO:0000139">
    <property type="term" value="C:Golgi membrane"/>
    <property type="evidence" value="ECO:0007669"/>
    <property type="project" value="TreeGrafter"/>
</dbReference>
<dbReference type="GO" id="GO:0005793">
    <property type="term" value="C:endoplasmic reticulum-Golgi intermediate compartment"/>
    <property type="evidence" value="ECO:0007669"/>
    <property type="project" value="TreeGrafter"/>
</dbReference>
<reference evidence="4" key="1">
    <citation type="submission" date="2022-11" db="UniProtKB">
        <authorList>
            <consortium name="WormBaseParasite"/>
        </authorList>
    </citation>
    <scope>IDENTIFICATION</scope>
</reference>
<feature type="domain" description="Coatomer gamma subunit appendage Ig-like subdomain" evidence="1">
    <location>
        <begin position="2"/>
        <end position="64"/>
    </location>
</feature>
<dbReference type="GO" id="GO:0006886">
    <property type="term" value="P:intracellular protein transport"/>
    <property type="evidence" value="ECO:0007669"/>
    <property type="project" value="InterPro"/>
</dbReference>
<evidence type="ECO:0000259" key="1">
    <source>
        <dbReference type="Pfam" id="PF08752"/>
    </source>
</evidence>
<evidence type="ECO:0000259" key="2">
    <source>
        <dbReference type="Pfam" id="PF16381"/>
    </source>
</evidence>
<dbReference type="FunFam" id="3.30.310.10:FF:000011">
    <property type="entry name" value="Coatomer subunit gamma"/>
    <property type="match status" value="1"/>
</dbReference>
<dbReference type="Pfam" id="PF08752">
    <property type="entry name" value="COP-gamma_platf"/>
    <property type="match status" value="1"/>
</dbReference>
<dbReference type="InterPro" id="IPR012295">
    <property type="entry name" value="TBP_dom_sf"/>
</dbReference>
<dbReference type="Pfam" id="PF16381">
    <property type="entry name" value="Coatomer_g_Cpla"/>
    <property type="match status" value="1"/>
</dbReference>
<name>A0A914YH92_9BILA</name>
<dbReference type="GO" id="GO:0072384">
    <property type="term" value="P:organelle transport along microtubule"/>
    <property type="evidence" value="ECO:0007669"/>
    <property type="project" value="TreeGrafter"/>
</dbReference>
<dbReference type="InterPro" id="IPR017106">
    <property type="entry name" value="Coatomer_gsu"/>
</dbReference>
<evidence type="ECO:0000313" key="3">
    <source>
        <dbReference type="Proteomes" id="UP000887577"/>
    </source>
</evidence>
<evidence type="ECO:0000313" key="4">
    <source>
        <dbReference type="WBParaSite" id="PSU_v2.g18157.t1"/>
    </source>
</evidence>
<dbReference type="SUPFAM" id="SSF55711">
    <property type="entry name" value="Subdomain of clathrin and coatomer appendage domain"/>
    <property type="match status" value="1"/>
</dbReference>
<protein>
    <submittedName>
        <fullName evidence="4">Coatomer subunit gamma</fullName>
    </submittedName>
</protein>
<organism evidence="3 4">
    <name type="scientific">Panagrolaimus superbus</name>
    <dbReference type="NCBI Taxonomy" id="310955"/>
    <lineage>
        <taxon>Eukaryota</taxon>
        <taxon>Metazoa</taxon>
        <taxon>Ecdysozoa</taxon>
        <taxon>Nematoda</taxon>
        <taxon>Chromadorea</taxon>
        <taxon>Rhabditida</taxon>
        <taxon>Tylenchina</taxon>
        <taxon>Panagrolaimomorpha</taxon>
        <taxon>Panagrolaimoidea</taxon>
        <taxon>Panagrolaimidae</taxon>
        <taxon>Panagrolaimus</taxon>
    </lineage>
</organism>
<dbReference type="PANTHER" id="PTHR10261">
    <property type="entry name" value="COATOMER SUBUNIT GAMMA"/>
    <property type="match status" value="1"/>
</dbReference>
<dbReference type="GO" id="GO:0005783">
    <property type="term" value="C:endoplasmic reticulum"/>
    <property type="evidence" value="ECO:0007669"/>
    <property type="project" value="TreeGrafter"/>
</dbReference>
<accession>A0A914YH92</accession>
<dbReference type="GO" id="GO:0006888">
    <property type="term" value="P:endoplasmic reticulum to Golgi vesicle-mediated transport"/>
    <property type="evidence" value="ECO:0007669"/>
    <property type="project" value="TreeGrafter"/>
</dbReference>
<dbReference type="Gene3D" id="3.30.310.10">
    <property type="entry name" value="TATA-Binding Protein"/>
    <property type="match status" value="1"/>
</dbReference>
<dbReference type="GO" id="GO:0030126">
    <property type="term" value="C:COPI vesicle coat"/>
    <property type="evidence" value="ECO:0007669"/>
    <property type="project" value="InterPro"/>
</dbReference>
<proteinExistence type="predicted"/>
<dbReference type="GO" id="GO:0006891">
    <property type="term" value="P:intra-Golgi vesicle-mediated transport"/>
    <property type="evidence" value="ECO:0007669"/>
    <property type="project" value="TreeGrafter"/>
</dbReference>
<dbReference type="PANTHER" id="PTHR10261:SF0">
    <property type="entry name" value="COATOMER SUBUNIT GAMMA-2"/>
    <property type="match status" value="1"/>
</dbReference>
<dbReference type="Proteomes" id="UP000887577">
    <property type="component" value="Unplaced"/>
</dbReference>
<dbReference type="InterPro" id="IPR009028">
    <property type="entry name" value="Coatomer/calthrin_app_sub_C"/>
</dbReference>
<feature type="domain" description="Coatomer subunit gamma C-terminal" evidence="2">
    <location>
        <begin position="66"/>
        <end position="181"/>
    </location>
</feature>
<dbReference type="GO" id="GO:0009306">
    <property type="term" value="P:protein secretion"/>
    <property type="evidence" value="ECO:0007669"/>
    <property type="project" value="TreeGrafter"/>
</dbReference>